<sequence length="209" mass="23103">MEVPSLLVCLAGMIAAFAAGRWSTLAGPAPLRLKRLDDVAPEVAPSLSAPPEGHGDVRVPSLLRDVRGEVHNLKVGGFRFNVLVSRAGSIRSGDVHRSDQYDVIFSGLVSVTTRERGRDRVREYGAGQLLVIPRHVPHLFRFLNDTVMAEWWAGPFEARYYRPYRTHVDRSMQVLREAKRGGGEAAHRPMMGGRKVKAERRAKEGGKGA</sequence>
<gene>
    <name evidence="3" type="ORF">AB1Y20_016987</name>
</gene>
<dbReference type="InterPro" id="IPR011051">
    <property type="entry name" value="RmlC_Cupin_sf"/>
</dbReference>
<keyword evidence="4" id="KW-1185">Reference proteome</keyword>
<evidence type="ECO:0000313" key="3">
    <source>
        <dbReference type="EMBL" id="KAL1495120.1"/>
    </source>
</evidence>
<protein>
    <recommendedName>
        <fullName evidence="5">Cupin 2 conserved barrel domain-containing protein</fullName>
    </recommendedName>
</protein>
<name>A0AB34IA25_PRYPA</name>
<evidence type="ECO:0000256" key="1">
    <source>
        <dbReference type="SAM" id="MobiDB-lite"/>
    </source>
</evidence>
<dbReference type="Gene3D" id="2.60.120.10">
    <property type="entry name" value="Jelly Rolls"/>
    <property type="match status" value="1"/>
</dbReference>
<evidence type="ECO:0008006" key="5">
    <source>
        <dbReference type="Google" id="ProtNLM"/>
    </source>
</evidence>
<keyword evidence="2" id="KW-0732">Signal</keyword>
<feature type="signal peptide" evidence="2">
    <location>
        <begin position="1"/>
        <end position="20"/>
    </location>
</feature>
<dbReference type="InterPro" id="IPR014710">
    <property type="entry name" value="RmlC-like_jellyroll"/>
</dbReference>
<reference evidence="3 4" key="1">
    <citation type="journal article" date="2024" name="Science">
        <title>Giant polyketide synthase enzymes in the biosynthesis of giant marine polyether toxins.</title>
        <authorList>
            <person name="Fallon T.R."/>
            <person name="Shende V.V."/>
            <person name="Wierzbicki I.H."/>
            <person name="Pendleton A.L."/>
            <person name="Watervoot N.F."/>
            <person name="Auber R.P."/>
            <person name="Gonzalez D.J."/>
            <person name="Wisecaver J.H."/>
            <person name="Moore B.S."/>
        </authorList>
    </citation>
    <scope>NUCLEOTIDE SEQUENCE [LARGE SCALE GENOMIC DNA]</scope>
    <source>
        <strain evidence="3 4">12B1</strain>
    </source>
</reference>
<feature type="region of interest" description="Disordered" evidence="1">
    <location>
        <begin position="179"/>
        <end position="209"/>
    </location>
</feature>
<evidence type="ECO:0000313" key="4">
    <source>
        <dbReference type="Proteomes" id="UP001515480"/>
    </source>
</evidence>
<comment type="caution">
    <text evidence="3">The sequence shown here is derived from an EMBL/GenBank/DDBJ whole genome shotgun (WGS) entry which is preliminary data.</text>
</comment>
<feature type="chain" id="PRO_5044201937" description="Cupin 2 conserved barrel domain-containing protein" evidence="2">
    <location>
        <begin position="21"/>
        <end position="209"/>
    </location>
</feature>
<organism evidence="3 4">
    <name type="scientific">Prymnesium parvum</name>
    <name type="common">Toxic golden alga</name>
    <dbReference type="NCBI Taxonomy" id="97485"/>
    <lineage>
        <taxon>Eukaryota</taxon>
        <taxon>Haptista</taxon>
        <taxon>Haptophyta</taxon>
        <taxon>Prymnesiophyceae</taxon>
        <taxon>Prymnesiales</taxon>
        <taxon>Prymnesiaceae</taxon>
        <taxon>Prymnesium</taxon>
    </lineage>
</organism>
<proteinExistence type="predicted"/>
<feature type="compositionally biased region" description="Basic and acidic residues" evidence="1">
    <location>
        <begin position="199"/>
        <end position="209"/>
    </location>
</feature>
<dbReference type="EMBL" id="JBGBPQ010000033">
    <property type="protein sequence ID" value="KAL1495120.1"/>
    <property type="molecule type" value="Genomic_DNA"/>
</dbReference>
<dbReference type="SUPFAM" id="SSF51182">
    <property type="entry name" value="RmlC-like cupins"/>
    <property type="match status" value="1"/>
</dbReference>
<dbReference type="Proteomes" id="UP001515480">
    <property type="component" value="Unassembled WGS sequence"/>
</dbReference>
<dbReference type="AlphaFoldDB" id="A0AB34IA25"/>
<accession>A0AB34IA25</accession>
<evidence type="ECO:0000256" key="2">
    <source>
        <dbReference type="SAM" id="SignalP"/>
    </source>
</evidence>